<dbReference type="Proteomes" id="UP000660668">
    <property type="component" value="Unassembled WGS sequence"/>
</dbReference>
<dbReference type="SUPFAM" id="SSF48239">
    <property type="entry name" value="Terpenoid cyclases/Protein prenyltransferases"/>
    <property type="match status" value="1"/>
</dbReference>
<proteinExistence type="predicted"/>
<dbReference type="AlphaFoldDB" id="A0A930YJG7"/>
<protein>
    <recommendedName>
        <fullName evidence="4">Terpene cyclase/mutase family protein</fullName>
    </recommendedName>
</protein>
<evidence type="ECO:0000313" key="2">
    <source>
        <dbReference type="EMBL" id="MBF4769153.1"/>
    </source>
</evidence>
<evidence type="ECO:0008006" key="4">
    <source>
        <dbReference type="Google" id="ProtNLM"/>
    </source>
</evidence>
<keyword evidence="3" id="KW-1185">Reference proteome</keyword>
<sequence length="444" mass="46239">MRISRPLAAVVAATAAATLVAGLASPAGAVTYDRRPAFAGGGWLSGQLTDGAVHNQEFDFDDYGLTIDVALALDAAGQRPAVVQQIVTRVANDVSSYIGYMDDRYAGNLGKASVLALVAHRDPRAFGGQDLITQLEDRVSSTEPIVGRIEDLSGFGDSANVFGQAFAARALAVTDSAESGDVTSFLLQQQCSAGYFRESFTADKALADQSCDGAPTGENGASTDATATAILALSTIKGDAAKAAVAKAVSWLRDTQRANGSFSISGKPKARTNANSTGLAGWALGRAGALGRAAKAAVWLRNLQVGGANPCSGRLKRQPGAIAYDQKAYAAGQAAGIGKVASGQWRRASAQALPALTWAPAAKGRFTATAPRTVAVGKPLRIELTGVAAGERVCVRSGKFSYEFRSGRRATNHVTFVVSRDPGRRTFQVYLGARLREVTVRVTR</sequence>
<name>A0A930YJG7_9ACTN</name>
<dbReference type="EMBL" id="JADKPO010000021">
    <property type="protein sequence ID" value="MBF4769153.1"/>
    <property type="molecule type" value="Genomic_DNA"/>
</dbReference>
<reference evidence="2" key="1">
    <citation type="submission" date="2020-11" db="EMBL/GenBank/DDBJ databases">
        <title>Nocardioides cynanchi sp. nov., isolated from soil of rhizosphere of Cynanchum wilfordii.</title>
        <authorList>
            <person name="Lee J.-S."/>
            <person name="Suh M.K."/>
            <person name="Kim J.-S."/>
        </authorList>
    </citation>
    <scope>NUCLEOTIDE SEQUENCE</scope>
    <source>
        <strain evidence="2">KCTC 19276</strain>
    </source>
</reference>
<dbReference type="InterPro" id="IPR008930">
    <property type="entry name" value="Terpenoid_cyclase/PrenylTrfase"/>
</dbReference>
<feature type="chain" id="PRO_5038061303" description="Terpene cyclase/mutase family protein" evidence="1">
    <location>
        <begin position="30"/>
        <end position="444"/>
    </location>
</feature>
<organism evidence="2 3">
    <name type="scientific">Nocardioides agariphilus</name>
    <dbReference type="NCBI Taxonomy" id="433664"/>
    <lineage>
        <taxon>Bacteria</taxon>
        <taxon>Bacillati</taxon>
        <taxon>Actinomycetota</taxon>
        <taxon>Actinomycetes</taxon>
        <taxon>Propionibacteriales</taxon>
        <taxon>Nocardioidaceae</taxon>
        <taxon>Nocardioides</taxon>
    </lineage>
</organism>
<keyword evidence="1" id="KW-0732">Signal</keyword>
<gene>
    <name evidence="2" type="ORF">ISU10_15400</name>
</gene>
<evidence type="ECO:0000313" key="3">
    <source>
        <dbReference type="Proteomes" id="UP000660668"/>
    </source>
</evidence>
<accession>A0A930YJG7</accession>
<evidence type="ECO:0000256" key="1">
    <source>
        <dbReference type="SAM" id="SignalP"/>
    </source>
</evidence>
<comment type="caution">
    <text evidence="2">The sequence shown here is derived from an EMBL/GenBank/DDBJ whole genome shotgun (WGS) entry which is preliminary data.</text>
</comment>
<dbReference type="RefSeq" id="WP_194697295.1">
    <property type="nucleotide sequence ID" value="NZ_JADKPO010000021.1"/>
</dbReference>
<feature type="signal peptide" evidence="1">
    <location>
        <begin position="1"/>
        <end position="29"/>
    </location>
</feature>
<dbReference type="Gene3D" id="1.50.10.20">
    <property type="match status" value="1"/>
</dbReference>